<dbReference type="RefSeq" id="WP_044436454.1">
    <property type="nucleotide sequence ID" value="NZ_BJYZ01000049.1"/>
</dbReference>
<dbReference type="PANTHER" id="PTHR36838:SF3">
    <property type="entry name" value="TRANSPORTER AUXIN EFFLUX CARRIER EC FAMILY"/>
    <property type="match status" value="1"/>
</dbReference>
<evidence type="ECO:0000256" key="5">
    <source>
        <dbReference type="ARBA" id="ARBA00022989"/>
    </source>
</evidence>
<evidence type="ECO:0000256" key="3">
    <source>
        <dbReference type="ARBA" id="ARBA00022475"/>
    </source>
</evidence>
<evidence type="ECO:0000313" key="8">
    <source>
        <dbReference type="EMBL" id="GEO42737.1"/>
    </source>
</evidence>
<dbReference type="AlphaFoldDB" id="A0A512E1Z5"/>
<feature type="transmembrane region" description="Helical" evidence="7">
    <location>
        <begin position="6"/>
        <end position="22"/>
    </location>
</feature>
<keyword evidence="9" id="KW-1185">Reference proteome</keyword>
<feature type="transmembrane region" description="Helical" evidence="7">
    <location>
        <begin position="228"/>
        <end position="247"/>
    </location>
</feature>
<accession>A0A512E1Z5</accession>
<dbReference type="GO" id="GO:0016020">
    <property type="term" value="C:membrane"/>
    <property type="evidence" value="ECO:0007669"/>
    <property type="project" value="UniProtKB-SubCell"/>
</dbReference>
<proteinExistence type="predicted"/>
<dbReference type="EMBL" id="BJYZ01000049">
    <property type="protein sequence ID" value="GEO42737.1"/>
    <property type="molecule type" value="Genomic_DNA"/>
</dbReference>
<keyword evidence="2" id="KW-0813">Transport</keyword>
<evidence type="ECO:0000256" key="7">
    <source>
        <dbReference type="SAM" id="Phobius"/>
    </source>
</evidence>
<dbReference type="Pfam" id="PF03547">
    <property type="entry name" value="Mem_trans"/>
    <property type="match status" value="2"/>
</dbReference>
<dbReference type="Proteomes" id="UP000321523">
    <property type="component" value="Unassembled WGS sequence"/>
</dbReference>
<comment type="caution">
    <text evidence="8">The sequence shown here is derived from an EMBL/GenBank/DDBJ whole genome shotgun (WGS) entry which is preliminary data.</text>
</comment>
<comment type="subcellular location">
    <subcellularLocation>
        <location evidence="1">Membrane</location>
        <topology evidence="1">Multi-pass membrane protein</topology>
    </subcellularLocation>
</comment>
<dbReference type="InterPro" id="IPR004776">
    <property type="entry name" value="Mem_transp_PIN-like"/>
</dbReference>
<dbReference type="GO" id="GO:0055085">
    <property type="term" value="P:transmembrane transport"/>
    <property type="evidence" value="ECO:0007669"/>
    <property type="project" value="InterPro"/>
</dbReference>
<evidence type="ECO:0000256" key="1">
    <source>
        <dbReference type="ARBA" id="ARBA00004141"/>
    </source>
</evidence>
<evidence type="ECO:0000256" key="4">
    <source>
        <dbReference type="ARBA" id="ARBA00022692"/>
    </source>
</evidence>
<feature type="transmembrane region" description="Helical" evidence="7">
    <location>
        <begin position="34"/>
        <end position="53"/>
    </location>
</feature>
<protein>
    <submittedName>
        <fullName evidence="8">Membrane protein</fullName>
    </submittedName>
</protein>
<keyword evidence="4 7" id="KW-0812">Transmembrane</keyword>
<feature type="transmembrane region" description="Helical" evidence="7">
    <location>
        <begin position="289"/>
        <end position="311"/>
    </location>
</feature>
<feature type="transmembrane region" description="Helical" evidence="7">
    <location>
        <begin position="131"/>
        <end position="149"/>
    </location>
</feature>
<keyword evidence="3" id="KW-1003">Cell membrane</keyword>
<feature type="transmembrane region" description="Helical" evidence="7">
    <location>
        <begin position="95"/>
        <end position="119"/>
    </location>
</feature>
<gene>
    <name evidence="8" type="ORF">SAE02_68850</name>
</gene>
<keyword evidence="6 7" id="KW-0472">Membrane</keyword>
<feature type="transmembrane region" description="Helical" evidence="7">
    <location>
        <begin position="170"/>
        <end position="190"/>
    </location>
</feature>
<feature type="transmembrane region" description="Helical" evidence="7">
    <location>
        <begin position="65"/>
        <end position="88"/>
    </location>
</feature>
<name>A0A512E1Z5_9PROT</name>
<keyword evidence="5 7" id="KW-1133">Transmembrane helix</keyword>
<evidence type="ECO:0000256" key="2">
    <source>
        <dbReference type="ARBA" id="ARBA00022448"/>
    </source>
</evidence>
<dbReference type="OrthoDB" id="9810457at2"/>
<feature type="transmembrane region" description="Helical" evidence="7">
    <location>
        <begin position="259"/>
        <end position="277"/>
    </location>
</feature>
<evidence type="ECO:0000256" key="6">
    <source>
        <dbReference type="ARBA" id="ARBA00023136"/>
    </source>
</evidence>
<feature type="transmembrane region" description="Helical" evidence="7">
    <location>
        <begin position="196"/>
        <end position="216"/>
    </location>
</feature>
<evidence type="ECO:0000313" key="9">
    <source>
        <dbReference type="Proteomes" id="UP000321523"/>
    </source>
</evidence>
<reference evidence="8 9" key="1">
    <citation type="submission" date="2019-07" db="EMBL/GenBank/DDBJ databases">
        <title>Whole genome shotgun sequence of Skermanella aerolata NBRC 106429.</title>
        <authorList>
            <person name="Hosoyama A."/>
            <person name="Uohara A."/>
            <person name="Ohji S."/>
            <person name="Ichikawa N."/>
        </authorList>
    </citation>
    <scope>NUCLEOTIDE SEQUENCE [LARGE SCALE GENOMIC DNA]</scope>
    <source>
        <strain evidence="8 9">NBRC 106429</strain>
    </source>
</reference>
<dbReference type="PANTHER" id="PTHR36838">
    <property type="entry name" value="AUXIN EFFLUX CARRIER FAMILY PROTEIN"/>
    <property type="match status" value="1"/>
</dbReference>
<organism evidence="8 9">
    <name type="scientific">Skermanella aerolata</name>
    <dbReference type="NCBI Taxonomy" id="393310"/>
    <lineage>
        <taxon>Bacteria</taxon>
        <taxon>Pseudomonadati</taxon>
        <taxon>Pseudomonadota</taxon>
        <taxon>Alphaproteobacteria</taxon>
        <taxon>Rhodospirillales</taxon>
        <taxon>Azospirillaceae</taxon>
        <taxon>Skermanella</taxon>
    </lineage>
</organism>
<sequence length="314" mass="32695">MAIFINIILPVFGLILVGFFAGRTSILPALAVRGMANAATYLMIPVLLFRSMVGDGSVPSWEPGIVLSYFSGCLIILVVALVLGRLLFSLKLDQLGVFGMASMYSNAALLGLPLMQTAFGTTGLILQTKIIAFHSLILLPVTTMVIALGRGQSGGPMKLIWPAVRDTVSNPIIIGIASGLAWSLTGLGIWGPLDKMTAMLSAAASPTALIALGAALAQSTIRIGREVLEAMTVSVLKLALHPIIVWFLTAKVAGLSPEAVVVATVTAGLPAGANVYLQAHQFGVYVEGAVNAVMLTTLLSVVSITLILTLLHPG</sequence>